<organism evidence="2 3">
    <name type="scientific">Compostibacillus humi</name>
    <dbReference type="NCBI Taxonomy" id="1245525"/>
    <lineage>
        <taxon>Bacteria</taxon>
        <taxon>Bacillati</taxon>
        <taxon>Bacillota</taxon>
        <taxon>Bacilli</taxon>
        <taxon>Bacillales</taxon>
        <taxon>Bacillaceae</taxon>
        <taxon>Compostibacillus</taxon>
    </lineage>
</organism>
<keyword evidence="1" id="KW-1133">Transmembrane helix</keyword>
<protein>
    <submittedName>
        <fullName evidence="2">Uncharacterized protein</fullName>
    </submittedName>
</protein>
<gene>
    <name evidence="2" type="ORF">GCM10010978_20940</name>
</gene>
<keyword evidence="1" id="KW-0472">Membrane</keyword>
<dbReference type="RefSeq" id="WP_188392354.1">
    <property type="nucleotide sequence ID" value="NZ_BMEV01000038.1"/>
</dbReference>
<dbReference type="AlphaFoldDB" id="A0A8J2TMY7"/>
<evidence type="ECO:0000313" key="3">
    <source>
        <dbReference type="Proteomes" id="UP000602050"/>
    </source>
</evidence>
<evidence type="ECO:0000313" key="2">
    <source>
        <dbReference type="EMBL" id="GFZ79386.1"/>
    </source>
</evidence>
<feature type="transmembrane region" description="Helical" evidence="1">
    <location>
        <begin position="65"/>
        <end position="81"/>
    </location>
</feature>
<keyword evidence="3" id="KW-1185">Reference proteome</keyword>
<evidence type="ECO:0000256" key="1">
    <source>
        <dbReference type="SAM" id="Phobius"/>
    </source>
</evidence>
<keyword evidence="1" id="KW-0812">Transmembrane</keyword>
<comment type="caution">
    <text evidence="2">The sequence shown here is derived from an EMBL/GenBank/DDBJ whole genome shotgun (WGS) entry which is preliminary data.</text>
</comment>
<dbReference type="Proteomes" id="UP000602050">
    <property type="component" value="Unassembled WGS sequence"/>
</dbReference>
<sequence>MRHPAEKLMMMEFLSLLIAFIFGLFAIFFKQILFLLFGGYFLCFSLFCDGLLLSQRRDPQSAGKQWLRAGVLFFLITLFLFL</sequence>
<accession>A0A8J2TMY7</accession>
<proteinExistence type="predicted"/>
<feature type="transmembrane region" description="Helical" evidence="1">
    <location>
        <begin position="12"/>
        <end position="29"/>
    </location>
</feature>
<reference evidence="2" key="2">
    <citation type="submission" date="2020-09" db="EMBL/GenBank/DDBJ databases">
        <authorList>
            <person name="Sun Q."/>
            <person name="Zhou Y."/>
        </authorList>
    </citation>
    <scope>NUCLEOTIDE SEQUENCE</scope>
    <source>
        <strain evidence="2">CGMCC 1.12360</strain>
    </source>
</reference>
<reference evidence="2" key="1">
    <citation type="journal article" date="2014" name="Int. J. Syst. Evol. Microbiol.">
        <title>Complete genome sequence of Corynebacterium casei LMG S-19264T (=DSM 44701T), isolated from a smear-ripened cheese.</title>
        <authorList>
            <consortium name="US DOE Joint Genome Institute (JGI-PGF)"/>
            <person name="Walter F."/>
            <person name="Albersmeier A."/>
            <person name="Kalinowski J."/>
            <person name="Ruckert C."/>
        </authorList>
    </citation>
    <scope>NUCLEOTIDE SEQUENCE</scope>
    <source>
        <strain evidence="2">CGMCC 1.12360</strain>
    </source>
</reference>
<name>A0A8J2TMY7_9BACI</name>
<dbReference type="EMBL" id="BMEV01000038">
    <property type="protein sequence ID" value="GFZ79386.1"/>
    <property type="molecule type" value="Genomic_DNA"/>
</dbReference>
<feature type="transmembrane region" description="Helical" evidence="1">
    <location>
        <begin position="35"/>
        <end position="53"/>
    </location>
</feature>